<feature type="chain" id="PRO_5003993177" description="Peptidoglycan-binding protein CsiV" evidence="1">
    <location>
        <begin position="19"/>
        <end position="286"/>
    </location>
</feature>
<keyword evidence="3" id="KW-1185">Reference proteome</keyword>
<evidence type="ECO:0000313" key="2">
    <source>
        <dbReference type="EMBL" id="ELR67551.1"/>
    </source>
</evidence>
<keyword evidence="1" id="KW-0732">Signal</keyword>
<dbReference type="RefSeq" id="WP_007462119.1">
    <property type="nucleotide sequence ID" value="NZ_AMZO01000002.1"/>
</dbReference>
<reference evidence="2 3" key="1">
    <citation type="submission" date="2012-12" db="EMBL/GenBank/DDBJ databases">
        <title>Genome Assembly of Photobacterium sp. AK15.</title>
        <authorList>
            <person name="Khatri I."/>
            <person name="Vaidya B."/>
            <person name="Srinivas T.N.R."/>
            <person name="Subramanian S."/>
            <person name="Pinnaka A."/>
        </authorList>
    </citation>
    <scope>NUCLEOTIDE SEQUENCE [LARGE SCALE GENOMIC DNA]</scope>
    <source>
        <strain evidence="2 3">AK15</strain>
    </source>
</reference>
<gene>
    <name evidence="2" type="ORF">C942_01480</name>
</gene>
<dbReference type="AlphaFoldDB" id="L8JFB1"/>
<evidence type="ECO:0008006" key="4">
    <source>
        <dbReference type="Google" id="ProtNLM"/>
    </source>
</evidence>
<dbReference type="PATRIC" id="fig|1056511.3.peg.553"/>
<organism evidence="2 3">
    <name type="scientific">Photobacterium marinum</name>
    <dbReference type="NCBI Taxonomy" id="1056511"/>
    <lineage>
        <taxon>Bacteria</taxon>
        <taxon>Pseudomonadati</taxon>
        <taxon>Pseudomonadota</taxon>
        <taxon>Gammaproteobacteria</taxon>
        <taxon>Vibrionales</taxon>
        <taxon>Vibrionaceae</taxon>
        <taxon>Photobacterium</taxon>
    </lineage>
</organism>
<evidence type="ECO:0000313" key="3">
    <source>
        <dbReference type="Proteomes" id="UP000011134"/>
    </source>
</evidence>
<dbReference type="EMBL" id="AMZO01000002">
    <property type="protein sequence ID" value="ELR67551.1"/>
    <property type="molecule type" value="Genomic_DNA"/>
</dbReference>
<name>L8JFB1_9GAMM</name>
<proteinExistence type="predicted"/>
<accession>L8JFB1</accession>
<evidence type="ECO:0000256" key="1">
    <source>
        <dbReference type="SAM" id="SignalP"/>
    </source>
</evidence>
<protein>
    <recommendedName>
        <fullName evidence="4">Peptidoglycan-binding protein CsiV</fullName>
    </recommendedName>
</protein>
<sequence length="286" mass="32225">MKKLIYLLLLAISWPSLAARQFDIEVILFKRNIEPAQISESWPDQPKPINMKGTISFGDEQTLAAKGITLMPPSQYQLTPQYNNLRNHAGFTPLAHFGWRQGDLSKAVAPKFYISAGKDFSAQYLPDGSSKASMIQSPASIEAPVSEVAEMTEESGIVVTTDNQTEAPAVAEKTQITPESPLYELEGKIRVYVQHYLFTEAELDLREPGRREVIVGAEPLDMETDLLSDSSNVQIGHLQEVKKKVEVEEFLKSYRLDQKRRMRSGETHYFDHPLMGMVVQIRRIDG</sequence>
<comment type="caution">
    <text evidence="2">The sequence shown here is derived from an EMBL/GenBank/DDBJ whole genome shotgun (WGS) entry which is preliminary data.</text>
</comment>
<dbReference type="Proteomes" id="UP000011134">
    <property type="component" value="Unassembled WGS sequence"/>
</dbReference>
<dbReference type="Pfam" id="PF10972">
    <property type="entry name" value="CsiV"/>
    <property type="match status" value="1"/>
</dbReference>
<dbReference type="InterPro" id="IPR021241">
    <property type="entry name" value="CsiV"/>
</dbReference>
<dbReference type="OrthoDB" id="5566524at2"/>
<feature type="signal peptide" evidence="1">
    <location>
        <begin position="1"/>
        <end position="18"/>
    </location>
</feature>